<sequence length="758" mass="81467">MLFAFSIGWLNLVVTLLLLERYYSSDMNPNIVVFDLVLTDFPQGLEAIIRVMTQPLDIFNVTGALFNLFSILFHSSRVSWACLLILNEYGQRRQRVQARRLAVRRWRSDLQISVAVLGSGAARAAFLASLAAAQPASSGAGGKNKASKASALMLPATPVVAEVVGGAAAHALGLSGASAPTGGGGATAASHGSSKRLIASAANFAVAARDHTRQAPNLLRKSFSGMLTKEKEGGSGSPMQSNSALSKRSLDHSAPSLATSNPAISIPAPLKSPASTVPAWTRLLANQHPSTLTFFVQVYALASFRFAYQLAHAQAATLAPEDPDAVHFHKLVAMHAKGLRVIESKTVWALDTRQGSEVGDMVRAAMLEVAATKLVKQSLGHLCEVIQGKNERAQYLGRFGKVLEAVMGRLKTGGVQRVTSDVTLSLFAMNPSVMARYASCFTWTSRLIDDLNPALLRERPSPLLIQSFPHSLAELLFGCLWEFQVVKTDLNRSKLACFIDVDTVKISKSKQAGMSSARAMNELLDFVLVVFDMNAFDDFDNVANAKTSKLKEDIDKATLFLKRSTRTSKVLVVWWNYAQFKAKIQSKQHIGTIAKNLIRVYPSMHRVLKPAPKSKTASSTSGDGIGPGSSSGQPSSVSTTTTPSSPNSHNPGRPTRNTASLATTSTYEASTTVDSPTLQDSPTTASTASTASQSKYLTGRAIQRYFEFKFAKLDHSITVHESTSLFTDEAGAGPCVDAVLHALQARYLVHTLEQANLA</sequence>
<feature type="chain" id="PRO_5013367944" evidence="2">
    <location>
        <begin position="25"/>
        <end position="758"/>
    </location>
</feature>
<dbReference type="EMBL" id="MCFL01000006">
    <property type="protein sequence ID" value="ORZ39259.1"/>
    <property type="molecule type" value="Genomic_DNA"/>
</dbReference>
<feature type="region of interest" description="Disordered" evidence="1">
    <location>
        <begin position="609"/>
        <end position="692"/>
    </location>
</feature>
<feature type="region of interest" description="Disordered" evidence="1">
    <location>
        <begin position="228"/>
        <end position="265"/>
    </location>
</feature>
<feature type="compositionally biased region" description="Low complexity" evidence="1">
    <location>
        <begin position="683"/>
        <end position="692"/>
    </location>
</feature>
<dbReference type="AlphaFoldDB" id="A0A1Y2HXM5"/>
<reference evidence="3 4" key="1">
    <citation type="submission" date="2016-07" db="EMBL/GenBank/DDBJ databases">
        <title>Pervasive Adenine N6-methylation of Active Genes in Fungi.</title>
        <authorList>
            <consortium name="DOE Joint Genome Institute"/>
            <person name="Mondo S.J."/>
            <person name="Dannebaum R.O."/>
            <person name="Kuo R.C."/>
            <person name="Labutti K."/>
            <person name="Haridas S."/>
            <person name="Kuo A."/>
            <person name="Salamov A."/>
            <person name="Ahrendt S.R."/>
            <person name="Lipzen A."/>
            <person name="Sullivan W."/>
            <person name="Andreopoulos W.B."/>
            <person name="Clum A."/>
            <person name="Lindquist E."/>
            <person name="Daum C."/>
            <person name="Ramamoorthy G.K."/>
            <person name="Gryganskyi A."/>
            <person name="Culley D."/>
            <person name="Magnuson J.K."/>
            <person name="James T.Y."/>
            <person name="O'Malley M.A."/>
            <person name="Stajich J.E."/>
            <person name="Spatafora J.W."/>
            <person name="Visel A."/>
            <person name="Grigoriev I.V."/>
        </authorList>
    </citation>
    <scope>NUCLEOTIDE SEQUENCE [LARGE SCALE GENOMIC DNA]</scope>
    <source>
        <strain evidence="3 4">PL171</strain>
    </source>
</reference>
<evidence type="ECO:0000313" key="4">
    <source>
        <dbReference type="Proteomes" id="UP000193411"/>
    </source>
</evidence>
<protein>
    <submittedName>
        <fullName evidence="3">Uncharacterized protein</fullName>
    </submittedName>
</protein>
<dbReference type="Proteomes" id="UP000193411">
    <property type="component" value="Unassembled WGS sequence"/>
</dbReference>
<feature type="compositionally biased region" description="Low complexity" evidence="1">
    <location>
        <begin position="630"/>
        <end position="648"/>
    </location>
</feature>
<organism evidence="3 4">
    <name type="scientific">Catenaria anguillulae PL171</name>
    <dbReference type="NCBI Taxonomy" id="765915"/>
    <lineage>
        <taxon>Eukaryota</taxon>
        <taxon>Fungi</taxon>
        <taxon>Fungi incertae sedis</taxon>
        <taxon>Blastocladiomycota</taxon>
        <taxon>Blastocladiomycetes</taxon>
        <taxon>Blastocladiales</taxon>
        <taxon>Catenariaceae</taxon>
        <taxon>Catenaria</taxon>
    </lineage>
</organism>
<keyword evidence="4" id="KW-1185">Reference proteome</keyword>
<evidence type="ECO:0000313" key="3">
    <source>
        <dbReference type="EMBL" id="ORZ39259.1"/>
    </source>
</evidence>
<evidence type="ECO:0000256" key="1">
    <source>
        <dbReference type="SAM" id="MobiDB-lite"/>
    </source>
</evidence>
<evidence type="ECO:0000256" key="2">
    <source>
        <dbReference type="SAM" id="SignalP"/>
    </source>
</evidence>
<dbReference type="OrthoDB" id="10429190at2759"/>
<keyword evidence="2" id="KW-0732">Signal</keyword>
<name>A0A1Y2HXM5_9FUNG</name>
<proteinExistence type="predicted"/>
<feature type="signal peptide" evidence="2">
    <location>
        <begin position="1"/>
        <end position="24"/>
    </location>
</feature>
<feature type="compositionally biased region" description="Polar residues" evidence="1">
    <location>
        <begin position="655"/>
        <end position="682"/>
    </location>
</feature>
<accession>A0A1Y2HXM5</accession>
<comment type="caution">
    <text evidence="3">The sequence shown here is derived from an EMBL/GenBank/DDBJ whole genome shotgun (WGS) entry which is preliminary data.</text>
</comment>
<feature type="compositionally biased region" description="Polar residues" evidence="1">
    <location>
        <begin position="237"/>
        <end position="246"/>
    </location>
</feature>
<gene>
    <name evidence="3" type="ORF">BCR44DRAFT_1483009</name>
</gene>